<dbReference type="InterPro" id="IPR000182">
    <property type="entry name" value="GNAT_dom"/>
</dbReference>
<dbReference type="InterPro" id="IPR050769">
    <property type="entry name" value="NAT_camello-type"/>
</dbReference>
<sequence>MAKIREPEEKDLMYFTRYAIEFFHHVYKDKPSDLTLDERLLERKYWAADRFVAEKNDEKLLVAEVEGKVVGYIVGTIHGSTDEESYGNVEELFVDEFYRREGVGTRLCCELIQWMEAQGVTNIQMLFTSGHPRTAAAFIESVGFTSVSTLYKFTKK</sequence>
<dbReference type="Pfam" id="PF00583">
    <property type="entry name" value="Acetyltransf_1"/>
    <property type="match status" value="1"/>
</dbReference>
<accession>A0A1W6A067</accession>
<evidence type="ECO:0000256" key="1">
    <source>
        <dbReference type="ARBA" id="ARBA00022679"/>
    </source>
</evidence>
<evidence type="ECO:0000313" key="3">
    <source>
        <dbReference type="EMBL" id="ARI78887.1"/>
    </source>
</evidence>
<dbReference type="PANTHER" id="PTHR13947">
    <property type="entry name" value="GNAT FAMILY N-ACETYLTRANSFERASE"/>
    <property type="match status" value="1"/>
</dbReference>
<dbReference type="EMBL" id="CP020772">
    <property type="protein sequence ID" value="ARI78887.1"/>
    <property type="molecule type" value="Genomic_DNA"/>
</dbReference>
<dbReference type="PANTHER" id="PTHR13947:SF37">
    <property type="entry name" value="LD18367P"/>
    <property type="match status" value="1"/>
</dbReference>
<dbReference type="OrthoDB" id="9798006at2"/>
<evidence type="ECO:0000313" key="4">
    <source>
        <dbReference type="Proteomes" id="UP000192527"/>
    </source>
</evidence>
<dbReference type="AlphaFoldDB" id="A0A1W6A067"/>
<dbReference type="Gene3D" id="3.40.630.30">
    <property type="match status" value="1"/>
</dbReference>
<dbReference type="SUPFAM" id="SSF55729">
    <property type="entry name" value="Acyl-CoA N-acyltransferases (Nat)"/>
    <property type="match status" value="1"/>
</dbReference>
<organism evidence="3 4">
    <name type="scientific">Halobacillus mangrovi</name>
    <dbReference type="NCBI Taxonomy" id="402384"/>
    <lineage>
        <taxon>Bacteria</taxon>
        <taxon>Bacillati</taxon>
        <taxon>Bacillota</taxon>
        <taxon>Bacilli</taxon>
        <taxon>Bacillales</taxon>
        <taxon>Bacillaceae</taxon>
        <taxon>Halobacillus</taxon>
    </lineage>
</organism>
<protein>
    <recommendedName>
        <fullName evidence="2">N-acetyltransferase domain-containing protein</fullName>
    </recommendedName>
</protein>
<dbReference type="PROSITE" id="PS51186">
    <property type="entry name" value="GNAT"/>
    <property type="match status" value="1"/>
</dbReference>
<name>A0A1W6A067_9BACI</name>
<dbReference type="KEGG" id="hmn:HM131_19565"/>
<keyword evidence="1" id="KW-0808">Transferase</keyword>
<gene>
    <name evidence="3" type="ORF">HM131_19565</name>
</gene>
<dbReference type="GO" id="GO:0008080">
    <property type="term" value="F:N-acetyltransferase activity"/>
    <property type="evidence" value="ECO:0007669"/>
    <property type="project" value="InterPro"/>
</dbReference>
<feature type="domain" description="N-acetyltransferase" evidence="2">
    <location>
        <begin position="2"/>
        <end position="156"/>
    </location>
</feature>
<dbReference type="Proteomes" id="UP000192527">
    <property type="component" value="Chromosome"/>
</dbReference>
<keyword evidence="4" id="KW-1185">Reference proteome</keyword>
<proteinExistence type="predicted"/>
<dbReference type="CDD" id="cd04301">
    <property type="entry name" value="NAT_SF"/>
    <property type="match status" value="1"/>
</dbReference>
<dbReference type="STRING" id="402384.HM131_19565"/>
<dbReference type="RefSeq" id="WP_085031377.1">
    <property type="nucleotide sequence ID" value="NZ_CP020772.1"/>
</dbReference>
<reference evidence="3 4" key="1">
    <citation type="submission" date="2017-04" db="EMBL/GenBank/DDBJ databases">
        <title>The whole genome sequencing and assembly of Halobacillus mangrovi strain.</title>
        <authorList>
            <person name="Lee S.-J."/>
            <person name="Park M.-K."/>
            <person name="Kim J.-Y."/>
            <person name="Lee Y.-J."/>
            <person name="Yi H."/>
            <person name="Bahn Y.-S."/>
            <person name="Kim J.F."/>
            <person name="Lee D.-W."/>
        </authorList>
    </citation>
    <scope>NUCLEOTIDE SEQUENCE [LARGE SCALE GENOMIC DNA]</scope>
    <source>
        <strain evidence="3 4">KTB 131</strain>
    </source>
</reference>
<dbReference type="InterPro" id="IPR016181">
    <property type="entry name" value="Acyl_CoA_acyltransferase"/>
</dbReference>
<evidence type="ECO:0000259" key="2">
    <source>
        <dbReference type="PROSITE" id="PS51186"/>
    </source>
</evidence>